<keyword evidence="9" id="KW-1185">Reference proteome</keyword>
<evidence type="ECO:0000256" key="4">
    <source>
        <dbReference type="HAMAP-Rule" id="MF_01201"/>
    </source>
</evidence>
<dbReference type="Gene3D" id="2.40.37.10">
    <property type="entry name" value="Lyase, Ornithine Decarboxylase, Chain A, domain 1"/>
    <property type="match status" value="1"/>
</dbReference>
<evidence type="ECO:0000313" key="8">
    <source>
        <dbReference type="EMBL" id="TQL63208.1"/>
    </source>
</evidence>
<dbReference type="NCBIfam" id="TIGR00492">
    <property type="entry name" value="alr"/>
    <property type="match status" value="1"/>
</dbReference>
<dbReference type="Pfam" id="PF01168">
    <property type="entry name" value="Ala_racemase_N"/>
    <property type="match status" value="1"/>
</dbReference>
<dbReference type="UniPathway" id="UPA00042">
    <property type="reaction ID" value="UER00497"/>
</dbReference>
<comment type="caution">
    <text evidence="8">The sequence shown here is derived from an EMBL/GenBank/DDBJ whole genome shotgun (WGS) entry which is preliminary data.</text>
</comment>
<evidence type="ECO:0000256" key="1">
    <source>
        <dbReference type="ARBA" id="ARBA00001933"/>
    </source>
</evidence>
<comment type="function">
    <text evidence="4">Catalyzes the interconversion of L-alanine and D-alanine. May also act on other amino acids.</text>
</comment>
<dbReference type="GO" id="GO:0008784">
    <property type="term" value="F:alanine racemase activity"/>
    <property type="evidence" value="ECO:0007669"/>
    <property type="project" value="UniProtKB-UniRule"/>
</dbReference>
<evidence type="ECO:0000256" key="6">
    <source>
        <dbReference type="PIRSR" id="PIRSR600821-52"/>
    </source>
</evidence>
<comment type="catalytic activity">
    <reaction evidence="4">
        <text>L-alanine = D-alanine</text>
        <dbReference type="Rhea" id="RHEA:20249"/>
        <dbReference type="ChEBI" id="CHEBI:57416"/>
        <dbReference type="ChEBI" id="CHEBI:57972"/>
        <dbReference type="EC" id="5.1.1.1"/>
    </reaction>
</comment>
<dbReference type="InterPro" id="IPR011079">
    <property type="entry name" value="Ala_racemase_C"/>
</dbReference>
<dbReference type="HAMAP" id="MF_01201">
    <property type="entry name" value="Ala_racemase"/>
    <property type="match status" value="1"/>
</dbReference>
<dbReference type="SMART" id="SM01005">
    <property type="entry name" value="Ala_racemase_C"/>
    <property type="match status" value="1"/>
</dbReference>
<dbReference type="GO" id="GO:0030632">
    <property type="term" value="P:D-alanine biosynthetic process"/>
    <property type="evidence" value="ECO:0007669"/>
    <property type="project" value="UniProtKB-UniRule"/>
</dbReference>
<protein>
    <recommendedName>
        <fullName evidence="4">Alanine racemase</fullName>
        <ecNumber evidence="4">5.1.1.1</ecNumber>
    </recommendedName>
</protein>
<comment type="pathway">
    <text evidence="4">Amino-acid biosynthesis; D-alanine biosynthesis; D-alanine from L-alanine: step 1/1.</text>
</comment>
<comment type="cofactor">
    <cofactor evidence="1 4 5">
        <name>pyridoxal 5'-phosphate</name>
        <dbReference type="ChEBI" id="CHEBI:597326"/>
    </cofactor>
</comment>
<feature type="modified residue" description="N6-(pyridoxal phosphate)lysine" evidence="4 5">
    <location>
        <position position="37"/>
    </location>
</feature>
<dbReference type="SUPFAM" id="SSF51419">
    <property type="entry name" value="PLP-binding barrel"/>
    <property type="match status" value="1"/>
</dbReference>
<dbReference type="OrthoDB" id="9813814at2"/>
<gene>
    <name evidence="8" type="ORF">FB460_1009</name>
</gene>
<dbReference type="GO" id="GO:0030170">
    <property type="term" value="F:pyridoxal phosphate binding"/>
    <property type="evidence" value="ECO:0007669"/>
    <property type="project" value="UniProtKB-UniRule"/>
</dbReference>
<evidence type="ECO:0000256" key="5">
    <source>
        <dbReference type="PIRSR" id="PIRSR600821-50"/>
    </source>
</evidence>
<keyword evidence="3 4" id="KW-0413">Isomerase</keyword>
<dbReference type="Gene3D" id="3.20.20.10">
    <property type="entry name" value="Alanine racemase"/>
    <property type="match status" value="1"/>
</dbReference>
<dbReference type="SUPFAM" id="SSF50621">
    <property type="entry name" value="Alanine racemase C-terminal domain-like"/>
    <property type="match status" value="1"/>
</dbReference>
<feature type="domain" description="Alanine racemase C-terminal" evidence="7">
    <location>
        <begin position="248"/>
        <end position="374"/>
    </location>
</feature>
<feature type="active site" description="Proton acceptor; specific for D-alanine" evidence="4">
    <location>
        <position position="37"/>
    </location>
</feature>
<name>A0A542ZS76_9ACTN</name>
<accession>A0A542ZS76</accession>
<keyword evidence="2 4" id="KW-0663">Pyridoxal phosphate</keyword>
<organism evidence="8 9">
    <name type="scientific">Propioniferax innocua</name>
    <dbReference type="NCBI Taxonomy" id="1753"/>
    <lineage>
        <taxon>Bacteria</taxon>
        <taxon>Bacillati</taxon>
        <taxon>Actinomycetota</taxon>
        <taxon>Actinomycetes</taxon>
        <taxon>Propionibacteriales</taxon>
        <taxon>Propionibacteriaceae</taxon>
        <taxon>Propioniferax</taxon>
    </lineage>
</organism>
<dbReference type="AlphaFoldDB" id="A0A542ZS76"/>
<dbReference type="GO" id="GO:0005829">
    <property type="term" value="C:cytosol"/>
    <property type="evidence" value="ECO:0007669"/>
    <property type="project" value="TreeGrafter"/>
</dbReference>
<comment type="similarity">
    <text evidence="4">Belongs to the alanine racemase family.</text>
</comment>
<dbReference type="Pfam" id="PF00842">
    <property type="entry name" value="Ala_racemase_C"/>
    <property type="match status" value="1"/>
</dbReference>
<dbReference type="Proteomes" id="UP000316196">
    <property type="component" value="Unassembled WGS sequence"/>
</dbReference>
<sequence length="378" mass="39589">MIDPRTASATIDTDALRHNIDAIAHHVAPAQVMAVVKADGYGHGAVTCARVAREAGAPWLGIATIGEALVLREAGDTGPILSWLHGPEEDYEPAVADGIDVTAGTVDQLSSALMAAAACEKTARVQLELDSGMRRAGSDPAEWDHLCRAALECEQTGAVKITGIWSHLATADEPDHPATQKQADAFADAVAHARSVGLEPEIVHLANSAAALGHPELHHDAVRLGIAMYGIDPGDGCATRAGVELLPAMRLRAQLAAVRHVNEGDGVSYGHSWIAPHDTTLGLVPLGYADGILRAASGRVKVRVGNRTVPIVGRVCMDQFMIDLGPDAPDAVGDEVTLFGAVDGPRAEDWAEGCDTIGYEIVSRIGGRVPRVLEDGDE</sequence>
<dbReference type="FunFam" id="3.20.20.10:FF:000002">
    <property type="entry name" value="Alanine racemase"/>
    <property type="match status" value="1"/>
</dbReference>
<dbReference type="InterPro" id="IPR029066">
    <property type="entry name" value="PLP-binding_barrel"/>
</dbReference>
<dbReference type="GO" id="GO:0009252">
    <property type="term" value="P:peptidoglycan biosynthetic process"/>
    <property type="evidence" value="ECO:0007669"/>
    <property type="project" value="TreeGrafter"/>
</dbReference>
<dbReference type="PANTHER" id="PTHR30511">
    <property type="entry name" value="ALANINE RACEMASE"/>
    <property type="match status" value="1"/>
</dbReference>
<dbReference type="InterPro" id="IPR001608">
    <property type="entry name" value="Ala_racemase_N"/>
</dbReference>
<evidence type="ECO:0000259" key="7">
    <source>
        <dbReference type="SMART" id="SM01005"/>
    </source>
</evidence>
<dbReference type="EC" id="5.1.1.1" evidence="4"/>
<reference evidence="8 9" key="1">
    <citation type="submission" date="2019-06" db="EMBL/GenBank/DDBJ databases">
        <title>Sequencing the genomes of 1000 actinobacteria strains.</title>
        <authorList>
            <person name="Klenk H.-P."/>
        </authorList>
    </citation>
    <scope>NUCLEOTIDE SEQUENCE [LARGE SCALE GENOMIC DNA]</scope>
    <source>
        <strain evidence="8 9">DSM 8251</strain>
    </source>
</reference>
<dbReference type="PRINTS" id="PR00992">
    <property type="entry name" value="ALARACEMASE"/>
</dbReference>
<dbReference type="PROSITE" id="PS00395">
    <property type="entry name" value="ALANINE_RACEMASE"/>
    <property type="match status" value="1"/>
</dbReference>
<feature type="binding site" evidence="4 6">
    <location>
        <position position="317"/>
    </location>
    <ligand>
        <name>substrate</name>
    </ligand>
</feature>
<proteinExistence type="inferred from homology"/>
<dbReference type="EMBL" id="VFOR01000001">
    <property type="protein sequence ID" value="TQL63208.1"/>
    <property type="molecule type" value="Genomic_DNA"/>
</dbReference>
<dbReference type="CDD" id="cd00430">
    <property type="entry name" value="PLPDE_III_AR"/>
    <property type="match status" value="1"/>
</dbReference>
<dbReference type="InterPro" id="IPR020622">
    <property type="entry name" value="Ala_racemase_pyridoxalP-BS"/>
</dbReference>
<evidence type="ECO:0000256" key="3">
    <source>
        <dbReference type="ARBA" id="ARBA00023235"/>
    </source>
</evidence>
<dbReference type="PANTHER" id="PTHR30511:SF0">
    <property type="entry name" value="ALANINE RACEMASE, CATABOLIC-RELATED"/>
    <property type="match status" value="1"/>
</dbReference>
<feature type="binding site" evidence="4 6">
    <location>
        <position position="135"/>
    </location>
    <ligand>
        <name>substrate</name>
    </ligand>
</feature>
<dbReference type="InterPro" id="IPR000821">
    <property type="entry name" value="Ala_racemase"/>
</dbReference>
<evidence type="ECO:0000313" key="9">
    <source>
        <dbReference type="Proteomes" id="UP000316196"/>
    </source>
</evidence>
<feature type="active site" description="Proton acceptor; specific for L-alanine" evidence="4">
    <location>
        <position position="269"/>
    </location>
</feature>
<evidence type="ECO:0000256" key="2">
    <source>
        <dbReference type="ARBA" id="ARBA00022898"/>
    </source>
</evidence>
<dbReference type="InterPro" id="IPR009006">
    <property type="entry name" value="Ala_racemase/Decarboxylase_C"/>
</dbReference>